<keyword evidence="4" id="KW-0342">GTP-binding</keyword>
<dbReference type="EMBL" id="CR932510">
    <property type="protein sequence ID" value="CAI39277.1"/>
    <property type="molecule type" value="Genomic_DNA"/>
</dbReference>
<evidence type="ECO:0000313" key="11">
    <source>
        <dbReference type="EMBL" id="CAI39277.1"/>
    </source>
</evidence>
<dbReference type="SUPFAM" id="SSF52540">
    <property type="entry name" value="P-loop containing nucleoside triphosphate hydrolases"/>
    <property type="match status" value="1"/>
</dbReference>
<evidence type="ECO:0000256" key="7">
    <source>
        <dbReference type="ARBA" id="ARBA00053444"/>
    </source>
</evidence>
<dbReference type="InterPro" id="IPR005225">
    <property type="entry name" value="Small_GTP-bd"/>
</dbReference>
<dbReference type="GO" id="GO:0003924">
    <property type="term" value="F:GTPase activity"/>
    <property type="evidence" value="ECO:0000318"/>
    <property type="project" value="GO_Central"/>
</dbReference>
<reference evidence="12" key="1">
    <citation type="submission" date="2005-01" db="EMBL/GenBank/DDBJ databases">
        <authorList>
            <person name="Genoscope"/>
        </authorList>
    </citation>
    <scope>NUCLEOTIDE SEQUENCE</scope>
</reference>
<feature type="compositionally biased region" description="Low complexity" evidence="10">
    <location>
        <begin position="184"/>
        <end position="196"/>
    </location>
</feature>
<dbReference type="PROSITE" id="PS51421">
    <property type="entry name" value="RAS"/>
    <property type="match status" value="1"/>
</dbReference>
<feature type="region of interest" description="Disordered" evidence="10">
    <location>
        <begin position="178"/>
        <end position="213"/>
    </location>
</feature>
<evidence type="ECO:0000313" key="12">
    <source>
        <dbReference type="EMBL" id="CAI39358.1"/>
    </source>
</evidence>
<dbReference type="SMART" id="SM00176">
    <property type="entry name" value="RAN"/>
    <property type="match status" value="1"/>
</dbReference>
<dbReference type="GO" id="GO:0016192">
    <property type="term" value="P:vesicle-mediated transport"/>
    <property type="evidence" value="ECO:0000318"/>
    <property type="project" value="GO_Central"/>
</dbReference>
<dbReference type="GO" id="GO:0005525">
    <property type="term" value="F:GTP binding"/>
    <property type="evidence" value="ECO:0000318"/>
    <property type="project" value="GO_Central"/>
</dbReference>
<proteinExistence type="inferred from homology"/>
<gene>
    <name evidence="12" type="primary">rab_A67</name>
    <name evidence="11" type="synonym">rab_B67</name>
    <name evidence="13" type="ORF">GSPATT00010987001</name>
</gene>
<dbReference type="OrthoDB" id="9989112at2759"/>
<dbReference type="FunFam" id="3.40.50.300:FF:001018">
    <property type="entry name" value="Rab family GTPase"/>
    <property type="match status" value="1"/>
</dbReference>
<evidence type="ECO:0000256" key="6">
    <source>
        <dbReference type="ARBA" id="ARBA00023289"/>
    </source>
</evidence>
<dbReference type="PRINTS" id="PR00449">
    <property type="entry name" value="RASTRNSFRMNG"/>
</dbReference>
<keyword evidence="6" id="KW-0636">Prenylation</keyword>
<dbReference type="OMA" id="FDWLIKI"/>
<name>Q3SDK0_PARTE</name>
<feature type="compositionally biased region" description="Basic and acidic residues" evidence="10">
    <location>
        <begin position="204"/>
        <end position="213"/>
    </location>
</feature>
<keyword evidence="2" id="KW-0547">Nucleotide-binding</keyword>
<protein>
    <recommendedName>
        <fullName evidence="8">Ras-related protein Rab-1</fullName>
    </recommendedName>
    <alternativeName>
        <fullName evidence="9">Small GTP-binding protein rab1</fullName>
    </alternativeName>
</protein>
<dbReference type="PROSITE" id="PS51420">
    <property type="entry name" value="RHO"/>
    <property type="match status" value="1"/>
</dbReference>
<dbReference type="GO" id="GO:0015031">
    <property type="term" value="P:protein transport"/>
    <property type="evidence" value="ECO:0007669"/>
    <property type="project" value="UniProtKB-KW"/>
</dbReference>
<comment type="function">
    <text evidence="7">Protein transport. Probably involved in vesicular traffic from ER to Golgi.</text>
</comment>
<reference evidence="13 14" key="3">
    <citation type="journal article" date="2006" name="Nature">
        <title>Global trends of whole-genome duplications revealed by the ciliate Paramecium tetraurelia.</title>
        <authorList>
            <consortium name="Genoscope"/>
            <person name="Aury J.-M."/>
            <person name="Jaillon O."/>
            <person name="Duret L."/>
            <person name="Noel B."/>
            <person name="Jubin C."/>
            <person name="Porcel B.M."/>
            <person name="Segurens B."/>
            <person name="Daubin V."/>
            <person name="Anthouard V."/>
            <person name="Aiach N."/>
            <person name="Arnaiz O."/>
            <person name="Billaut A."/>
            <person name="Beisson J."/>
            <person name="Blanc I."/>
            <person name="Bouhouche K."/>
            <person name="Camara F."/>
            <person name="Duharcourt S."/>
            <person name="Guigo R."/>
            <person name="Gogendeau D."/>
            <person name="Katinka M."/>
            <person name="Keller A.-M."/>
            <person name="Kissmehl R."/>
            <person name="Klotz C."/>
            <person name="Koll F."/>
            <person name="Le Moue A."/>
            <person name="Lepere C."/>
            <person name="Malinsky S."/>
            <person name="Nowacki M."/>
            <person name="Nowak J.K."/>
            <person name="Plattner H."/>
            <person name="Poulain J."/>
            <person name="Ruiz F."/>
            <person name="Serrano V."/>
            <person name="Zagulski M."/>
            <person name="Dessen P."/>
            <person name="Betermier M."/>
            <person name="Weissenbach J."/>
            <person name="Scarpelli C."/>
            <person name="Schachter V."/>
            <person name="Sperling L."/>
            <person name="Meyer E."/>
            <person name="Cohen J."/>
            <person name="Wincker P."/>
        </authorList>
    </citation>
    <scope>NUCLEOTIDE SEQUENCE [LARGE SCALE GENOMIC DNA]</scope>
    <source>
        <strain evidence="13 14">Stock d4-2</strain>
    </source>
</reference>
<reference evidence="12" key="2">
    <citation type="submission" date="2005-09" db="EMBL/GenBank/DDBJ databases">
        <title>Paramecium tetraurelia small GTP-binding-related protein genes.</title>
        <authorList>
            <person name="Cohen J."/>
        </authorList>
    </citation>
    <scope>NUCLEOTIDE SEQUENCE</scope>
</reference>
<dbReference type="InterPro" id="IPR050305">
    <property type="entry name" value="Small_GTPase_Rab"/>
</dbReference>
<organism evidence="12">
    <name type="scientific">Paramecium tetraurelia</name>
    <dbReference type="NCBI Taxonomy" id="5888"/>
    <lineage>
        <taxon>Eukaryota</taxon>
        <taxon>Sar</taxon>
        <taxon>Alveolata</taxon>
        <taxon>Ciliophora</taxon>
        <taxon>Intramacronucleata</taxon>
        <taxon>Oligohymenophorea</taxon>
        <taxon>Peniculida</taxon>
        <taxon>Parameciidae</taxon>
        <taxon>Paramecium</taxon>
    </lineage>
</organism>
<dbReference type="InterPro" id="IPR001806">
    <property type="entry name" value="Small_GTPase"/>
</dbReference>
<dbReference type="SMART" id="SM00175">
    <property type="entry name" value="RAB"/>
    <property type="match status" value="1"/>
</dbReference>
<evidence type="ECO:0000256" key="10">
    <source>
        <dbReference type="SAM" id="MobiDB-lite"/>
    </source>
</evidence>
<dbReference type="eggNOG" id="KOG0078">
    <property type="taxonomic scope" value="Eukaryota"/>
</dbReference>
<evidence type="ECO:0000256" key="1">
    <source>
        <dbReference type="ARBA" id="ARBA00006270"/>
    </source>
</evidence>
<dbReference type="HOGENOM" id="CLU_041217_23_1_1"/>
<sequence length="213" mass="23734">MATSIANKKDNFDWLIKILLIGDSGVGKTNVLLRFCENNFQQTYLSTIGIDFKIKSIDVEGKKIKMQIWDTAGQERFKTITQTYYKGAMGIILVYSIDDKDSFTNISSWMNQIKQHASENVCKLLIGNKIDVPNRQVSKEEGEALAKQYGVPFFETSAKDGTQVAEAFIAMARAVKANLQNEKSPNPSNPQNGPQQLKPNNGADEEKKKTGCC</sequence>
<dbReference type="SMART" id="SM00177">
    <property type="entry name" value="ARF"/>
    <property type="match status" value="1"/>
</dbReference>
<dbReference type="InParanoid" id="Q3SDK0"/>
<reference evidence="13" key="4">
    <citation type="submission" date="2006-03" db="EMBL/GenBank/DDBJ databases">
        <authorList>
            <consortium name="Genoscope"/>
        </authorList>
    </citation>
    <scope>NUCLEOTIDE SEQUENCE</scope>
    <source>
        <strain evidence="13">Stock d4-2</strain>
    </source>
</reference>
<dbReference type="Gene3D" id="3.40.50.300">
    <property type="entry name" value="P-loop containing nucleotide triphosphate hydrolases"/>
    <property type="match status" value="1"/>
</dbReference>
<dbReference type="Proteomes" id="UP000000600">
    <property type="component" value="Unassembled WGS sequence"/>
</dbReference>
<evidence type="ECO:0000256" key="3">
    <source>
        <dbReference type="ARBA" id="ARBA00022927"/>
    </source>
</evidence>
<dbReference type="AlphaFoldDB" id="Q3SDK0"/>
<evidence type="ECO:0000256" key="8">
    <source>
        <dbReference type="ARBA" id="ARBA00067099"/>
    </source>
</evidence>
<evidence type="ECO:0000313" key="14">
    <source>
        <dbReference type="Proteomes" id="UP000000600"/>
    </source>
</evidence>
<dbReference type="RefSeq" id="XP_001442216.1">
    <property type="nucleotide sequence ID" value="XM_001442179.1"/>
</dbReference>
<dbReference type="EMBL" id="CT868196">
    <property type="protein sequence ID" value="CAK74819.1"/>
    <property type="molecule type" value="Genomic_DNA"/>
</dbReference>
<dbReference type="KEGG" id="ptm:GSPATT00010987001"/>
<dbReference type="PANTHER" id="PTHR47980">
    <property type="entry name" value="LD44762P"/>
    <property type="match status" value="1"/>
</dbReference>
<evidence type="ECO:0000256" key="5">
    <source>
        <dbReference type="ARBA" id="ARBA00023288"/>
    </source>
</evidence>
<dbReference type="InterPro" id="IPR027417">
    <property type="entry name" value="P-loop_NTPase"/>
</dbReference>
<dbReference type="PROSITE" id="PS51419">
    <property type="entry name" value="RAB"/>
    <property type="match status" value="1"/>
</dbReference>
<keyword evidence="3" id="KW-0813">Transport</keyword>
<dbReference type="STRING" id="5888.Q3SDK0"/>
<keyword evidence="3" id="KW-0653">Protein transport</keyword>
<evidence type="ECO:0000313" key="13">
    <source>
        <dbReference type="EMBL" id="CAK74819.1"/>
    </source>
</evidence>
<dbReference type="EMBL" id="CR932663">
    <property type="protein sequence ID" value="CAI39358.1"/>
    <property type="molecule type" value="Genomic_DNA"/>
</dbReference>
<dbReference type="SMART" id="SM00173">
    <property type="entry name" value="RAS"/>
    <property type="match status" value="1"/>
</dbReference>
<evidence type="ECO:0000256" key="4">
    <source>
        <dbReference type="ARBA" id="ARBA00023134"/>
    </source>
</evidence>
<dbReference type="GeneID" id="5028001"/>
<dbReference type="Pfam" id="PF00071">
    <property type="entry name" value="Ras"/>
    <property type="match status" value="1"/>
</dbReference>
<dbReference type="SMART" id="SM00174">
    <property type="entry name" value="RHO"/>
    <property type="match status" value="1"/>
</dbReference>
<evidence type="ECO:0000256" key="2">
    <source>
        <dbReference type="ARBA" id="ARBA00022741"/>
    </source>
</evidence>
<dbReference type="NCBIfam" id="TIGR00231">
    <property type="entry name" value="small_GTP"/>
    <property type="match status" value="1"/>
</dbReference>
<keyword evidence="5" id="KW-0449">Lipoprotein</keyword>
<evidence type="ECO:0000256" key="9">
    <source>
        <dbReference type="ARBA" id="ARBA00081865"/>
    </source>
</evidence>
<accession>Q3SDK0</accession>
<comment type="similarity">
    <text evidence="1">Belongs to the small GTPase superfamily. Rab family.</text>
</comment>
<keyword evidence="14" id="KW-1185">Reference proteome</keyword>